<dbReference type="SUPFAM" id="SSF52768">
    <property type="entry name" value="Arginase/deacetylase"/>
    <property type="match status" value="1"/>
</dbReference>
<reference evidence="4 5" key="1">
    <citation type="submission" date="2016-12" db="EMBL/GenBank/DDBJ databases">
        <authorList>
            <person name="Song W.-J."/>
            <person name="Kurnit D.M."/>
        </authorList>
    </citation>
    <scope>NUCLEOTIDE SEQUENCE [LARGE SCALE GENOMIC DNA]</scope>
    <source>
        <strain evidence="4 5">DSM 18488</strain>
    </source>
</reference>
<dbReference type="EMBL" id="FRFE01000038">
    <property type="protein sequence ID" value="SHO52645.1"/>
    <property type="molecule type" value="Genomic_DNA"/>
</dbReference>
<organism evidence="4 5">
    <name type="scientific">Desulfopila aestuarii DSM 18488</name>
    <dbReference type="NCBI Taxonomy" id="1121416"/>
    <lineage>
        <taxon>Bacteria</taxon>
        <taxon>Pseudomonadati</taxon>
        <taxon>Thermodesulfobacteriota</taxon>
        <taxon>Desulfobulbia</taxon>
        <taxon>Desulfobulbales</taxon>
        <taxon>Desulfocapsaceae</taxon>
        <taxon>Desulfopila</taxon>
    </lineage>
</organism>
<dbReference type="GO" id="GO:0040029">
    <property type="term" value="P:epigenetic regulation of gene expression"/>
    <property type="evidence" value="ECO:0007669"/>
    <property type="project" value="TreeGrafter"/>
</dbReference>
<keyword evidence="5" id="KW-1185">Reference proteome</keyword>
<dbReference type="GO" id="GO:0016787">
    <property type="term" value="F:hydrolase activity"/>
    <property type="evidence" value="ECO:0007669"/>
    <property type="project" value="UniProtKB-KW"/>
</dbReference>
<dbReference type="Gene3D" id="3.40.800.20">
    <property type="entry name" value="Histone deacetylase domain"/>
    <property type="match status" value="1"/>
</dbReference>
<dbReference type="OrthoDB" id="9808367at2"/>
<dbReference type="CDD" id="cd09993">
    <property type="entry name" value="HDAC_classIV"/>
    <property type="match status" value="1"/>
</dbReference>
<dbReference type="InterPro" id="IPR023801">
    <property type="entry name" value="His_deacetylse_dom"/>
</dbReference>
<proteinExistence type="inferred from homology"/>
<dbReference type="InterPro" id="IPR023696">
    <property type="entry name" value="Ureohydrolase_dom_sf"/>
</dbReference>
<dbReference type="InterPro" id="IPR044150">
    <property type="entry name" value="HDAC_classIV"/>
</dbReference>
<dbReference type="Pfam" id="PF00850">
    <property type="entry name" value="Hist_deacetyl"/>
    <property type="match status" value="1"/>
</dbReference>
<name>A0A1M7YJ34_9BACT</name>
<dbReference type="InterPro" id="IPR000286">
    <property type="entry name" value="HDACs"/>
</dbReference>
<sequence length="338" mass="38097">MILYDQRIPASLIEFGIQIPVKDSRSIKTFKALLDDPKLLPLREHWHHDRIVETISREDLLRVHSANYVNRLYSDGLEQEIISTFELIDAEGKYYRYAPETATRPLTDLFERLLTKAAGSIQAARLALDHGFCFSFTGGAHHAQHDFGKGFCMMNDIVIAARKLQHEKKVDRVWVIDVDAHKGDGTAALTAGDSSIRTLSVHMASGWPLDEPAVFADGNANLSFIPSDIDIPIESGEEGYYIERLQKGLNKLAENASADLAIVVCGADPYENDELPSASRLKLSLEQMFARDQLLYTWLMERNIPSVFLMAGGYGEDVWRVYAQFLRWVLHLRHASHG</sequence>
<dbReference type="GO" id="GO:0004407">
    <property type="term" value="F:histone deacetylase activity"/>
    <property type="evidence" value="ECO:0007669"/>
    <property type="project" value="InterPro"/>
</dbReference>
<evidence type="ECO:0000256" key="2">
    <source>
        <dbReference type="ARBA" id="ARBA00022801"/>
    </source>
</evidence>
<evidence type="ECO:0000313" key="4">
    <source>
        <dbReference type="EMBL" id="SHO52645.1"/>
    </source>
</evidence>
<dbReference type="InterPro" id="IPR037138">
    <property type="entry name" value="His_deacetylse_dom_sf"/>
</dbReference>
<gene>
    <name evidence="4" type="ORF">SAMN02745220_04666</name>
</gene>
<evidence type="ECO:0000259" key="3">
    <source>
        <dbReference type="Pfam" id="PF00850"/>
    </source>
</evidence>
<dbReference type="RefSeq" id="WP_073616206.1">
    <property type="nucleotide sequence ID" value="NZ_FRFE01000038.1"/>
</dbReference>
<keyword evidence="2" id="KW-0378">Hydrolase</keyword>
<dbReference type="Proteomes" id="UP000184603">
    <property type="component" value="Unassembled WGS sequence"/>
</dbReference>
<dbReference type="PANTHER" id="PTHR10625">
    <property type="entry name" value="HISTONE DEACETYLASE HDAC1-RELATED"/>
    <property type="match status" value="1"/>
</dbReference>
<protein>
    <submittedName>
        <fullName evidence="4">Acetoin utilization deacetylase AcuC</fullName>
    </submittedName>
</protein>
<evidence type="ECO:0000313" key="5">
    <source>
        <dbReference type="Proteomes" id="UP000184603"/>
    </source>
</evidence>
<comment type="similarity">
    <text evidence="1">Belongs to the histone deacetylase family.</text>
</comment>
<dbReference type="PANTHER" id="PTHR10625:SF19">
    <property type="entry name" value="HISTONE DEACETYLASE 12"/>
    <property type="match status" value="1"/>
</dbReference>
<dbReference type="AlphaFoldDB" id="A0A1M7YJ34"/>
<evidence type="ECO:0000256" key="1">
    <source>
        <dbReference type="ARBA" id="ARBA00005947"/>
    </source>
</evidence>
<accession>A0A1M7YJ34</accession>
<dbReference type="STRING" id="1121416.SAMN02745220_04666"/>
<feature type="domain" description="Histone deacetylase" evidence="3">
    <location>
        <begin position="23"/>
        <end position="318"/>
    </location>
</feature>
<dbReference type="PRINTS" id="PR01270">
    <property type="entry name" value="HDASUPER"/>
</dbReference>